<dbReference type="RefSeq" id="WP_135773324.1">
    <property type="nucleotide sequence ID" value="NZ_RQEY01000010.1"/>
</dbReference>
<evidence type="ECO:0000313" key="2">
    <source>
        <dbReference type="Proteomes" id="UP000298097"/>
    </source>
</evidence>
<sequence length="124" mass="14169">MIETNQITKEIIDSAIKVHKKIGPGLLESVYETILMQELRDRQLKVVSQKYISFEYEGHIFKNAFKIDMLVEEAIIVEIKSLEKTLPVHSKQVLTYLKLMNLPVGLLLNFGAVLMKDGIIRVAN</sequence>
<dbReference type="NCBIfam" id="TIGR04256">
    <property type="entry name" value="GxxExxY"/>
    <property type="match status" value="1"/>
</dbReference>
<protein>
    <submittedName>
        <fullName evidence="1">GxxExxY protein</fullName>
    </submittedName>
</protein>
<dbReference type="Pfam" id="PF13366">
    <property type="entry name" value="PDDEXK_3"/>
    <property type="match status" value="1"/>
</dbReference>
<gene>
    <name evidence="1" type="ORF">EHO65_06525</name>
</gene>
<dbReference type="OrthoDB" id="9806869at2"/>
<evidence type="ECO:0000313" key="1">
    <source>
        <dbReference type="EMBL" id="TGK42407.1"/>
    </source>
</evidence>
<name>A0A4R9H8P4_9LEPT</name>
<dbReference type="AlphaFoldDB" id="A0A4R9H8P4"/>
<accession>A0A4R9H8P4</accession>
<dbReference type="EMBL" id="RQEY01000010">
    <property type="protein sequence ID" value="TGK42407.1"/>
    <property type="molecule type" value="Genomic_DNA"/>
</dbReference>
<keyword evidence="2" id="KW-1185">Reference proteome</keyword>
<proteinExistence type="predicted"/>
<organism evidence="1 2">
    <name type="scientific">Leptospira andrefontaineae</name>
    <dbReference type="NCBI Taxonomy" id="2484976"/>
    <lineage>
        <taxon>Bacteria</taxon>
        <taxon>Pseudomonadati</taxon>
        <taxon>Spirochaetota</taxon>
        <taxon>Spirochaetia</taxon>
        <taxon>Leptospirales</taxon>
        <taxon>Leptospiraceae</taxon>
        <taxon>Leptospira</taxon>
    </lineage>
</organism>
<reference evidence="1" key="1">
    <citation type="journal article" date="2019" name="PLoS Negl. Trop. Dis.">
        <title>Revisiting the worldwide diversity of Leptospira species in the environment.</title>
        <authorList>
            <person name="Vincent A.T."/>
            <person name="Schiettekatte O."/>
            <person name="Bourhy P."/>
            <person name="Veyrier F.J."/>
            <person name="Picardeau M."/>
        </authorList>
    </citation>
    <scope>NUCLEOTIDE SEQUENCE [LARGE SCALE GENOMIC DNA]</scope>
    <source>
        <strain evidence="1">201800301</strain>
    </source>
</reference>
<dbReference type="InterPro" id="IPR026350">
    <property type="entry name" value="GxxExxY"/>
</dbReference>
<comment type="caution">
    <text evidence="1">The sequence shown here is derived from an EMBL/GenBank/DDBJ whole genome shotgun (WGS) entry which is preliminary data.</text>
</comment>
<dbReference type="Proteomes" id="UP000298097">
    <property type="component" value="Unassembled WGS sequence"/>
</dbReference>